<dbReference type="Pfam" id="PF06429">
    <property type="entry name" value="Flg_bbr_C"/>
    <property type="match status" value="1"/>
</dbReference>
<feature type="domain" description="Flagellar basal body rod protein N-terminal" evidence="6">
    <location>
        <begin position="3"/>
        <end position="33"/>
    </location>
</feature>
<comment type="function">
    <text evidence="5">A flexible structure which links the flagellar filament to the drive apparatus in the basal body.</text>
</comment>
<dbReference type="InterPro" id="IPR001444">
    <property type="entry name" value="Flag_bb_rod_N"/>
</dbReference>
<evidence type="ECO:0000259" key="8">
    <source>
        <dbReference type="Pfam" id="PF07559"/>
    </source>
</evidence>
<feature type="domain" description="Flagellar basal-body/hook protein C-terminal" evidence="7">
    <location>
        <begin position="366"/>
        <end position="411"/>
    </location>
</feature>
<dbReference type="Gene3D" id="2.60.98.20">
    <property type="entry name" value="Flagellar hook protein FlgE"/>
    <property type="match status" value="1"/>
</dbReference>
<dbReference type="InterPro" id="IPR020013">
    <property type="entry name" value="Flagellar_FlgE/F/G"/>
</dbReference>
<dbReference type="Pfam" id="PF07559">
    <property type="entry name" value="FlgE_D2"/>
    <property type="match status" value="1"/>
</dbReference>
<comment type="subcellular location">
    <subcellularLocation>
        <location evidence="1 5">Bacterial flagellum basal body</location>
    </subcellularLocation>
</comment>
<protein>
    <recommendedName>
        <fullName evidence="3 5">Flagellar hook protein FlgE</fullName>
    </recommendedName>
</protein>
<proteinExistence type="inferred from homology"/>
<feature type="domain" description="Flagellar hook protein FlgE/F/G-like D1" evidence="9">
    <location>
        <begin position="83"/>
        <end position="125"/>
    </location>
</feature>
<evidence type="ECO:0000259" key="9">
    <source>
        <dbReference type="Pfam" id="PF22692"/>
    </source>
</evidence>
<evidence type="ECO:0000256" key="2">
    <source>
        <dbReference type="ARBA" id="ARBA00009677"/>
    </source>
</evidence>
<dbReference type="NCBIfam" id="NF004238">
    <property type="entry name" value="PRK05682.1-1"/>
    <property type="match status" value="1"/>
</dbReference>
<dbReference type="EMBL" id="JX649858">
    <property type="protein sequence ID" value="AGC70972.1"/>
    <property type="molecule type" value="Genomic_DNA"/>
</dbReference>
<evidence type="ECO:0000256" key="1">
    <source>
        <dbReference type="ARBA" id="ARBA00004117"/>
    </source>
</evidence>
<dbReference type="GO" id="GO:0009425">
    <property type="term" value="C:bacterial-type flagellum basal body"/>
    <property type="evidence" value="ECO:0007669"/>
    <property type="project" value="UniProtKB-SubCell"/>
</dbReference>
<dbReference type="PANTHER" id="PTHR30435">
    <property type="entry name" value="FLAGELLAR PROTEIN"/>
    <property type="match status" value="1"/>
</dbReference>
<dbReference type="NCBIfam" id="TIGR03506">
    <property type="entry name" value="FlgEFG_subfam"/>
    <property type="match status" value="1"/>
</dbReference>
<dbReference type="PANTHER" id="PTHR30435:SF1">
    <property type="entry name" value="FLAGELLAR HOOK PROTEIN FLGE"/>
    <property type="match status" value="1"/>
</dbReference>
<organism evidence="10">
    <name type="scientific">uncultured bacterium A1Q1_fos_660</name>
    <dbReference type="NCBI Taxonomy" id="1256588"/>
    <lineage>
        <taxon>Bacteria</taxon>
        <taxon>environmental samples</taxon>
    </lineage>
</organism>
<dbReference type="Pfam" id="PF22692">
    <property type="entry name" value="LlgE_F_G_D1"/>
    <property type="match status" value="1"/>
</dbReference>
<evidence type="ECO:0000256" key="3">
    <source>
        <dbReference type="ARBA" id="ARBA00019015"/>
    </source>
</evidence>
<feature type="domain" description="Flagellar hook protein FlgE D2" evidence="8">
    <location>
        <begin position="164"/>
        <end position="293"/>
    </location>
</feature>
<dbReference type="Pfam" id="PF00460">
    <property type="entry name" value="Flg_bb_rod"/>
    <property type="match status" value="1"/>
</dbReference>
<keyword evidence="10" id="KW-0966">Cell projection</keyword>
<dbReference type="SUPFAM" id="SSF117143">
    <property type="entry name" value="Flagellar hook protein flgE"/>
    <property type="match status" value="1"/>
</dbReference>
<evidence type="ECO:0000313" key="10">
    <source>
        <dbReference type="EMBL" id="AGC70972.1"/>
    </source>
</evidence>
<reference evidence="10" key="1">
    <citation type="submission" date="2012-09" db="EMBL/GenBank/DDBJ databases">
        <title>Metagenomic Characterization of a Microbial Community in Wastewater Detects High Levels of Antibiotic Resistance.</title>
        <authorList>
            <person name="Abrams M."/>
            <person name="Caldwell A."/>
            <person name="Vandaei E."/>
            <person name="Lee W."/>
            <person name="Perrott J."/>
            <person name="Khan S.Y."/>
            <person name="Ta J."/>
            <person name="Romero D."/>
            <person name="Nguyen V."/>
            <person name="Pourmand N."/>
            <person name="Ouverney C.C."/>
        </authorList>
    </citation>
    <scope>NUCLEOTIDE SEQUENCE</scope>
</reference>
<sequence length="412" mass="42959">MAFQHGLSGLNAASKNLDVIGHNIANANTTGFKASRAEFADMVASAIGGAGGSNVGIGVQVAAVAQQFSQGNLTVTGNTLDVAINGSGFFMLQQPDGSSAYTRAGNFKLDKDGDLKTNSGARVLGYPIDPATGKPTAGSPRPLVFPTGAPIPAKQTENAKVTFNLDARAVEAATATPPTPRATYGTSITVYDSQGVPQPVSLYFVKTGNPNEWEMYTTLDEILQPPGSPVGTITFDGNGKIIGGGSFGMNISTAPANPNSPIPGPDFVVNFDFSDSTQYGTKWAVSESTQDGYTAGQLTGINIEASGMIMARYSNGMTRAEGQVALANFRNPQGLMAVGNNNWVETFESGQPVMGTPTDGNFGALRSGALEDSNVDLTAELVNMMTAQRTYQANAQTIKTQDQVMSTLVNLR</sequence>
<evidence type="ECO:0000256" key="4">
    <source>
        <dbReference type="ARBA" id="ARBA00023143"/>
    </source>
</evidence>
<name>L7VQ04_9BACT</name>
<comment type="similarity">
    <text evidence="2 5">Belongs to the flagella basal body rod proteins family.</text>
</comment>
<dbReference type="GO" id="GO:0005829">
    <property type="term" value="C:cytosol"/>
    <property type="evidence" value="ECO:0007669"/>
    <property type="project" value="TreeGrafter"/>
</dbReference>
<dbReference type="GO" id="GO:0009424">
    <property type="term" value="C:bacterial-type flagellum hook"/>
    <property type="evidence" value="ECO:0007669"/>
    <property type="project" value="TreeGrafter"/>
</dbReference>
<keyword evidence="4 5" id="KW-0975">Bacterial flagellum</keyword>
<dbReference type="InterPro" id="IPR053967">
    <property type="entry name" value="LlgE_F_G-like_D1"/>
</dbReference>
<accession>L7VQ04</accession>
<evidence type="ECO:0000259" key="7">
    <source>
        <dbReference type="Pfam" id="PF06429"/>
    </source>
</evidence>
<dbReference type="InterPro" id="IPR037925">
    <property type="entry name" value="FlgE/F/G-like"/>
</dbReference>
<keyword evidence="10" id="KW-0282">Flagellum</keyword>
<evidence type="ECO:0000256" key="5">
    <source>
        <dbReference type="RuleBase" id="RU362116"/>
    </source>
</evidence>
<dbReference type="AlphaFoldDB" id="L7VQ04"/>
<evidence type="ECO:0000259" key="6">
    <source>
        <dbReference type="Pfam" id="PF00460"/>
    </source>
</evidence>
<dbReference type="GO" id="GO:0071978">
    <property type="term" value="P:bacterial-type flagellum-dependent swarming motility"/>
    <property type="evidence" value="ECO:0007669"/>
    <property type="project" value="TreeGrafter"/>
</dbReference>
<dbReference type="InterPro" id="IPR011491">
    <property type="entry name" value="FlgE_D2"/>
</dbReference>
<keyword evidence="10" id="KW-0969">Cilium</keyword>
<dbReference type="InterPro" id="IPR010930">
    <property type="entry name" value="Flg_bb/hook_C_dom"/>
</dbReference>
<dbReference type="InterPro" id="IPR037058">
    <property type="entry name" value="Falgellar_hook_FlgE_sf"/>
</dbReference>